<reference evidence="1" key="2">
    <citation type="submission" date="2021-02" db="EMBL/GenBank/DDBJ databases">
        <authorList>
            <person name="Kimball J.A."/>
            <person name="Haas M.W."/>
            <person name="Macchietto M."/>
            <person name="Kono T."/>
            <person name="Duquette J."/>
            <person name="Shao M."/>
        </authorList>
    </citation>
    <scope>NUCLEOTIDE SEQUENCE</scope>
    <source>
        <tissue evidence="1">Fresh leaf tissue</tissue>
    </source>
</reference>
<evidence type="ECO:0000313" key="1">
    <source>
        <dbReference type="EMBL" id="KAG8062000.1"/>
    </source>
</evidence>
<reference evidence="1" key="1">
    <citation type="journal article" date="2021" name="bioRxiv">
        <title>Whole Genome Assembly and Annotation of Northern Wild Rice, Zizania palustris L., Supports a Whole Genome Duplication in the Zizania Genus.</title>
        <authorList>
            <person name="Haas M."/>
            <person name="Kono T."/>
            <person name="Macchietto M."/>
            <person name="Millas R."/>
            <person name="McGilp L."/>
            <person name="Shao M."/>
            <person name="Duquette J."/>
            <person name="Hirsch C.N."/>
            <person name="Kimball J."/>
        </authorList>
    </citation>
    <scope>NUCLEOTIDE SEQUENCE</scope>
    <source>
        <tissue evidence="1">Fresh leaf tissue</tissue>
    </source>
</reference>
<protein>
    <submittedName>
        <fullName evidence="1">Uncharacterized protein</fullName>
    </submittedName>
</protein>
<proteinExistence type="predicted"/>
<keyword evidence="2" id="KW-1185">Reference proteome</keyword>
<sequence length="125" mass="13483">MSSLDFGHKDEIFPAASPLRRIFLHRLVPVELTATVAFPRQLLCAITVGPPPSMPSRTSSHRRICFPAARESARVASSHTSTCAPDSGFLRLHAAAGSSTTATSSSPLPRRCWPPSCCFLLLPQI</sequence>
<organism evidence="1 2">
    <name type="scientific">Zizania palustris</name>
    <name type="common">Northern wild rice</name>
    <dbReference type="NCBI Taxonomy" id="103762"/>
    <lineage>
        <taxon>Eukaryota</taxon>
        <taxon>Viridiplantae</taxon>
        <taxon>Streptophyta</taxon>
        <taxon>Embryophyta</taxon>
        <taxon>Tracheophyta</taxon>
        <taxon>Spermatophyta</taxon>
        <taxon>Magnoliopsida</taxon>
        <taxon>Liliopsida</taxon>
        <taxon>Poales</taxon>
        <taxon>Poaceae</taxon>
        <taxon>BOP clade</taxon>
        <taxon>Oryzoideae</taxon>
        <taxon>Oryzeae</taxon>
        <taxon>Zizaniinae</taxon>
        <taxon>Zizania</taxon>
    </lineage>
</organism>
<dbReference type="EMBL" id="JAAALK010000286">
    <property type="protein sequence ID" value="KAG8062000.1"/>
    <property type="molecule type" value="Genomic_DNA"/>
</dbReference>
<name>A0A8J5RNS5_ZIZPA</name>
<accession>A0A8J5RNS5</accession>
<comment type="caution">
    <text evidence="1">The sequence shown here is derived from an EMBL/GenBank/DDBJ whole genome shotgun (WGS) entry which is preliminary data.</text>
</comment>
<dbReference type="AlphaFoldDB" id="A0A8J5RNS5"/>
<gene>
    <name evidence="1" type="ORF">GUJ93_ZPchr0003g18186</name>
</gene>
<evidence type="ECO:0000313" key="2">
    <source>
        <dbReference type="Proteomes" id="UP000729402"/>
    </source>
</evidence>
<dbReference type="Proteomes" id="UP000729402">
    <property type="component" value="Unassembled WGS sequence"/>
</dbReference>